<evidence type="ECO:0000256" key="1">
    <source>
        <dbReference type="SAM" id="MobiDB-lite"/>
    </source>
</evidence>
<comment type="caution">
    <text evidence="2">The sequence shown here is derived from an EMBL/GenBank/DDBJ whole genome shotgun (WGS) entry which is preliminary data.</text>
</comment>
<protein>
    <submittedName>
        <fullName evidence="2">Uncharacterized protein</fullName>
    </submittedName>
</protein>
<evidence type="ECO:0000313" key="2">
    <source>
        <dbReference type="EMBL" id="OLQ08391.1"/>
    </source>
</evidence>
<evidence type="ECO:0000313" key="3">
    <source>
        <dbReference type="Proteomes" id="UP000186817"/>
    </source>
</evidence>
<proteinExistence type="predicted"/>
<feature type="compositionally biased region" description="Low complexity" evidence="1">
    <location>
        <begin position="477"/>
        <end position="487"/>
    </location>
</feature>
<dbReference type="AlphaFoldDB" id="A0A1Q9EM14"/>
<feature type="region of interest" description="Disordered" evidence="1">
    <location>
        <begin position="465"/>
        <end position="511"/>
    </location>
</feature>
<keyword evidence="3" id="KW-1185">Reference proteome</keyword>
<dbReference type="Proteomes" id="UP000186817">
    <property type="component" value="Unassembled WGS sequence"/>
</dbReference>
<gene>
    <name evidence="2" type="ORF">AK812_SmicGene8149</name>
</gene>
<feature type="compositionally biased region" description="Basic and acidic residues" evidence="1">
    <location>
        <begin position="500"/>
        <end position="511"/>
    </location>
</feature>
<organism evidence="2 3">
    <name type="scientific">Symbiodinium microadriaticum</name>
    <name type="common">Dinoflagellate</name>
    <name type="synonym">Zooxanthella microadriatica</name>
    <dbReference type="NCBI Taxonomy" id="2951"/>
    <lineage>
        <taxon>Eukaryota</taxon>
        <taxon>Sar</taxon>
        <taxon>Alveolata</taxon>
        <taxon>Dinophyceae</taxon>
        <taxon>Suessiales</taxon>
        <taxon>Symbiodiniaceae</taxon>
        <taxon>Symbiodinium</taxon>
    </lineage>
</organism>
<dbReference type="EMBL" id="LSRX01000119">
    <property type="protein sequence ID" value="OLQ08391.1"/>
    <property type="molecule type" value="Genomic_DNA"/>
</dbReference>
<reference evidence="2 3" key="1">
    <citation type="submission" date="2016-02" db="EMBL/GenBank/DDBJ databases">
        <title>Genome analysis of coral dinoflagellate symbionts highlights evolutionary adaptations to a symbiotic lifestyle.</title>
        <authorList>
            <person name="Aranda M."/>
            <person name="Li Y."/>
            <person name="Liew Y.J."/>
            <person name="Baumgarten S."/>
            <person name="Simakov O."/>
            <person name="Wilson M."/>
            <person name="Piel J."/>
            <person name="Ashoor H."/>
            <person name="Bougouffa S."/>
            <person name="Bajic V.B."/>
            <person name="Ryu T."/>
            <person name="Ravasi T."/>
            <person name="Bayer T."/>
            <person name="Micklem G."/>
            <person name="Kim H."/>
            <person name="Bhak J."/>
            <person name="Lajeunesse T.C."/>
            <person name="Voolstra C.R."/>
        </authorList>
    </citation>
    <scope>NUCLEOTIDE SEQUENCE [LARGE SCALE GENOMIC DNA]</scope>
    <source>
        <strain evidence="2 3">CCMP2467</strain>
    </source>
</reference>
<dbReference type="OrthoDB" id="434537at2759"/>
<accession>A0A1Q9EM14</accession>
<name>A0A1Q9EM14_SYMMI</name>
<sequence>MSGGPLAAEISSLRQELAAVKLLVSGIESRLAAKPKLNLKPFLSLKCSGLDQVERDSPRPPILHLRWDQVELFSPQLDSALALGGLSLQLRVRLHRNSVLPLLLRLSLQSKYYIISADYQGASCLQDESVKVWLGLLDDALVGRISYEEGDEPECSFKGFGALSGVSMVPFGPALASIAGEHFAFVTAVAGLEEPGFPEEPEQSWEARLGMSNLQKKRLLGAGGVAAPAVAPPVETPAGAGVGLPIAEAPLPGLDPTGAARQAGIPEAQLNCYVRCRGSREKEFGSEGKTKADECFGRVGGRRACGAGGTRDYWGSSFSGSNQCVHRGTDGRRLLASSDGPRQEIMVCSARGWVEHRSHLQQYAGPIRPSLVAGRHNRRDSGSPEQAKAMALLGLASLDQAAIDGGNWLLASEYSLESAPPFSSFQRPRALDPLESKQTKLIDPRWVSLFMSRLKERDAFHAAKRNLSSGGFGGAAPSGSEAPNGGQPDPPRRPPRKPKGKGDGKGDKEKT</sequence>